<accession>A0A8S1V0B9</accession>
<organism evidence="1 2">
    <name type="scientific">Paramecium octaurelia</name>
    <dbReference type="NCBI Taxonomy" id="43137"/>
    <lineage>
        <taxon>Eukaryota</taxon>
        <taxon>Sar</taxon>
        <taxon>Alveolata</taxon>
        <taxon>Ciliophora</taxon>
        <taxon>Intramacronucleata</taxon>
        <taxon>Oligohymenophorea</taxon>
        <taxon>Peniculida</taxon>
        <taxon>Parameciidae</taxon>
        <taxon>Paramecium</taxon>
    </lineage>
</organism>
<dbReference type="EMBL" id="CAJJDP010000053">
    <property type="protein sequence ID" value="CAD8169452.1"/>
    <property type="molecule type" value="Genomic_DNA"/>
</dbReference>
<keyword evidence="2" id="KW-1185">Reference proteome</keyword>
<name>A0A8S1V0B9_PAROT</name>
<dbReference type="Proteomes" id="UP000683925">
    <property type="component" value="Unassembled WGS sequence"/>
</dbReference>
<gene>
    <name evidence="1" type="ORF">POCTA_138.1.T0530236</name>
</gene>
<dbReference type="PANTHER" id="PTHR19920:SF0">
    <property type="entry name" value="CYTOSOLIC IRON-SULFUR PROTEIN ASSEMBLY PROTEIN CIAO1-RELATED"/>
    <property type="match status" value="1"/>
</dbReference>
<protein>
    <submittedName>
        <fullName evidence="1">Uncharacterized protein</fullName>
    </submittedName>
</protein>
<dbReference type="GO" id="GO:0097361">
    <property type="term" value="C:cytosolic [4Fe-4S] assembly targeting complex"/>
    <property type="evidence" value="ECO:0007669"/>
    <property type="project" value="TreeGrafter"/>
</dbReference>
<proteinExistence type="predicted"/>
<sequence>MKFNSTSSMLFIGHDKGIKIHAFQNGCLHKICQFYHSKNGLINLNCKKDTNLFSCCEKMIKMRSLFGVNNQKIQMKIHANNNLFTCFAICEKKNLIVAGLEKLIYFWEESGQCVVKLDLKEIDEIDDWVFSLRFNESQNKLITCYGNNTIAIIQQQNNNIQSWKIIQLIVLNNFGAQAYFFGDDIFVVHPWMSKTMQVYKFCEENYLFKLSNSFLLEGEGQQCNSFQTIYIKQRRLFIKQDKNILCLFLIDKNQEFQVFQKVKFEGNFIFGTISDDGQWLIIWEEFSKQMEVISFCFLK</sequence>
<dbReference type="PANTHER" id="PTHR19920">
    <property type="entry name" value="WD40 PROTEIN CIAO1"/>
    <property type="match status" value="1"/>
</dbReference>
<dbReference type="OrthoDB" id="310194at2759"/>
<reference evidence="1" key="1">
    <citation type="submission" date="2021-01" db="EMBL/GenBank/DDBJ databases">
        <authorList>
            <consortium name="Genoscope - CEA"/>
            <person name="William W."/>
        </authorList>
    </citation>
    <scope>NUCLEOTIDE SEQUENCE</scope>
</reference>
<dbReference type="OMA" id="RSLICIN"/>
<evidence type="ECO:0000313" key="1">
    <source>
        <dbReference type="EMBL" id="CAD8169452.1"/>
    </source>
</evidence>
<comment type="caution">
    <text evidence="1">The sequence shown here is derived from an EMBL/GenBank/DDBJ whole genome shotgun (WGS) entry which is preliminary data.</text>
</comment>
<evidence type="ECO:0000313" key="2">
    <source>
        <dbReference type="Proteomes" id="UP000683925"/>
    </source>
</evidence>
<dbReference type="AlphaFoldDB" id="A0A8S1V0B9"/>
<dbReference type="GO" id="GO:0016226">
    <property type="term" value="P:iron-sulfur cluster assembly"/>
    <property type="evidence" value="ECO:0007669"/>
    <property type="project" value="TreeGrafter"/>
</dbReference>